<dbReference type="EMBL" id="JACOOH010000002">
    <property type="protein sequence ID" value="MBC5620743.1"/>
    <property type="molecule type" value="Genomic_DNA"/>
</dbReference>
<feature type="transmembrane region" description="Helical" evidence="1">
    <location>
        <begin position="117"/>
        <end position="133"/>
    </location>
</feature>
<feature type="transmembrane region" description="Helical" evidence="1">
    <location>
        <begin position="169"/>
        <end position="187"/>
    </location>
</feature>
<keyword evidence="1" id="KW-1133">Transmembrane helix</keyword>
<proteinExistence type="predicted"/>
<feature type="transmembrane region" description="Helical" evidence="1">
    <location>
        <begin position="12"/>
        <end position="32"/>
    </location>
</feature>
<keyword evidence="3" id="KW-1185">Reference proteome</keyword>
<feature type="transmembrane region" description="Helical" evidence="1">
    <location>
        <begin position="194"/>
        <end position="220"/>
    </location>
</feature>
<feature type="transmembrane region" description="Helical" evidence="1">
    <location>
        <begin position="288"/>
        <end position="305"/>
    </location>
</feature>
<dbReference type="RefSeq" id="WP_186975412.1">
    <property type="nucleotide sequence ID" value="NZ_JACOOH010000002.1"/>
</dbReference>
<sequence length="415" mass="49120">MGNWLIETKKGIVIKYVLFIISPFIAFVFSLGTLKTKSSFVVIYLFFVFLGLSYTVPNNRNVLNFDGVTYRQDFEEYKFVSSTDFIANFKDYINFEGDADFYCHFVYYCVSRITDNYHVMFMIIAMVFSFFSLKSFEIFIREKQFVNSIPCFILAYLFMSNQIFNINAFRFFTAAWIAVYSLLNIFVKKNNLYVCLLFLTPMIHGSFFLMLVVYLIYLLLGRYDKFWIIVFIISSFFSNFILELAQKYLTSMPSFIFNNYSGYFSDNYVDLINNSGSGFIWVKRLLELLVRLCMNVYVILFIFHLNMIKRNIKTGKMISFILILMSVVNLTSVIPSLGKRYLLLTMPFIAYIWLVNFEGKKYNKYLYPLGVLFILLFFLPFQVNLLPCLSHYNSVLESTFYISSPLYLIYKYWFV</sequence>
<feature type="transmembrane region" description="Helical" evidence="1">
    <location>
        <begin position="145"/>
        <end position="163"/>
    </location>
</feature>
<comment type="caution">
    <text evidence="2">The sequence shown here is derived from an EMBL/GenBank/DDBJ whole genome shotgun (WGS) entry which is preliminary data.</text>
</comment>
<evidence type="ECO:0000313" key="2">
    <source>
        <dbReference type="EMBL" id="MBC5620743.1"/>
    </source>
</evidence>
<accession>A0ABR7CYK7</accession>
<evidence type="ECO:0000313" key="3">
    <source>
        <dbReference type="Proteomes" id="UP000646484"/>
    </source>
</evidence>
<name>A0ABR7CYK7_9BACT</name>
<dbReference type="Proteomes" id="UP000646484">
    <property type="component" value="Unassembled WGS sequence"/>
</dbReference>
<protein>
    <submittedName>
        <fullName evidence="2">EpsG family protein</fullName>
    </submittedName>
</protein>
<dbReference type="InterPro" id="IPR049458">
    <property type="entry name" value="EpsG-like"/>
</dbReference>
<gene>
    <name evidence="2" type="ORF">H8S64_06490</name>
</gene>
<feature type="transmembrane region" description="Helical" evidence="1">
    <location>
        <begin position="365"/>
        <end position="383"/>
    </location>
</feature>
<feature type="transmembrane region" description="Helical" evidence="1">
    <location>
        <begin position="341"/>
        <end position="359"/>
    </location>
</feature>
<reference evidence="2 3" key="1">
    <citation type="submission" date="2020-08" db="EMBL/GenBank/DDBJ databases">
        <title>Genome public.</title>
        <authorList>
            <person name="Liu C."/>
            <person name="Sun Q."/>
        </authorList>
    </citation>
    <scope>NUCLEOTIDE SEQUENCE [LARGE SCALE GENOMIC DNA]</scope>
    <source>
        <strain evidence="2 3">NSJ-56</strain>
    </source>
</reference>
<keyword evidence="1" id="KW-0472">Membrane</keyword>
<evidence type="ECO:0000256" key="1">
    <source>
        <dbReference type="SAM" id="Phobius"/>
    </source>
</evidence>
<feature type="transmembrane region" description="Helical" evidence="1">
    <location>
        <begin position="317"/>
        <end position="334"/>
    </location>
</feature>
<feature type="transmembrane region" description="Helical" evidence="1">
    <location>
        <begin position="39"/>
        <end position="56"/>
    </location>
</feature>
<keyword evidence="1" id="KW-0812">Transmembrane</keyword>
<dbReference type="Pfam" id="PF14897">
    <property type="entry name" value="EpsG"/>
    <property type="match status" value="1"/>
</dbReference>
<feature type="transmembrane region" description="Helical" evidence="1">
    <location>
        <begin position="226"/>
        <end position="245"/>
    </location>
</feature>
<organism evidence="2 3">
    <name type="scientific">Butyricimonas hominis</name>
    <dbReference type="NCBI Taxonomy" id="2763032"/>
    <lineage>
        <taxon>Bacteria</taxon>
        <taxon>Pseudomonadati</taxon>
        <taxon>Bacteroidota</taxon>
        <taxon>Bacteroidia</taxon>
        <taxon>Bacteroidales</taxon>
        <taxon>Odoribacteraceae</taxon>
        <taxon>Butyricimonas</taxon>
    </lineage>
</organism>